<gene>
    <name evidence="1" type="ORF">ID47_02950</name>
</gene>
<dbReference type="EMBL" id="CP008941">
    <property type="protein sequence ID" value="AIK95914.1"/>
    <property type="molecule type" value="Genomic_DNA"/>
</dbReference>
<name>A0A077AV35_9PROT</name>
<reference evidence="1 2" key="1">
    <citation type="submission" date="2014-07" db="EMBL/GenBank/DDBJ databases">
        <title>Comparative genomic insights into amoeba endosymbionts belonging to the families of Holosporaceae and Candidatus Midichloriaceae within Rickettsiales.</title>
        <authorList>
            <person name="Wang Z."/>
            <person name="Wu M."/>
        </authorList>
    </citation>
    <scope>NUCLEOTIDE SEQUENCE [LARGE SCALE GENOMIC DNA]</scope>
    <source>
        <strain evidence="1">PRA3</strain>
    </source>
</reference>
<dbReference type="RefSeq" id="WP_038463577.1">
    <property type="nucleotide sequence ID" value="NZ_CP008941.1"/>
</dbReference>
<dbReference type="STRING" id="91604.ID47_02950"/>
<accession>A0A077AV35</accession>
<dbReference type="AlphaFoldDB" id="A0A077AV35"/>
<dbReference type="KEGG" id="paca:ID47_02950"/>
<proteinExistence type="predicted"/>
<evidence type="ECO:0000313" key="1">
    <source>
        <dbReference type="EMBL" id="AIK95914.1"/>
    </source>
</evidence>
<keyword evidence="2" id="KW-1185">Reference proteome</keyword>
<dbReference type="Proteomes" id="UP000028926">
    <property type="component" value="Chromosome"/>
</dbReference>
<organism evidence="1 2">
    <name type="scientific">Candidatus Odyssella acanthamoebae</name>
    <dbReference type="NCBI Taxonomy" id="91604"/>
    <lineage>
        <taxon>Bacteria</taxon>
        <taxon>Pseudomonadati</taxon>
        <taxon>Pseudomonadota</taxon>
        <taxon>Alphaproteobacteria</taxon>
        <taxon>Holosporales</taxon>
        <taxon>Candidatus Paracaedibacteraceae</taxon>
        <taxon>Candidatus Odyssella</taxon>
    </lineage>
</organism>
<evidence type="ECO:0000313" key="2">
    <source>
        <dbReference type="Proteomes" id="UP000028926"/>
    </source>
</evidence>
<protein>
    <submittedName>
        <fullName evidence="1">Uncharacterized protein</fullName>
    </submittedName>
</protein>
<dbReference type="HOGENOM" id="CLU_1325511_0_0_5"/>
<dbReference type="OrthoDB" id="7278537at2"/>
<sequence>MASTKFSVCSLALLELGLRPISSFQDQSNLEAAGVCGELWDHYASYLLSVYPWRFNMLKQRLGLLADKPINEWNYSFQQPVGMLKLHAAFESDAPGYQSYKRYELFEDKIYSDVNKLWVDYQKYVDPSKWPIYFTEFAVMAFAAKLAPILTDKQDLAADKYYRAWGSPQDNLRGGLVGQAMAINSKQAPSEPITSYPLIAARFS</sequence>